<keyword evidence="4 6" id="KW-1133">Transmembrane helix</keyword>
<feature type="transmembrane region" description="Helical" evidence="6">
    <location>
        <begin position="274"/>
        <end position="291"/>
    </location>
</feature>
<dbReference type="Proteomes" id="UP000886050">
    <property type="component" value="Unassembled WGS sequence"/>
</dbReference>
<evidence type="ECO:0000256" key="3">
    <source>
        <dbReference type="ARBA" id="ARBA00022692"/>
    </source>
</evidence>
<comment type="subcellular location">
    <subcellularLocation>
        <location evidence="1">Cell membrane</location>
        <topology evidence="1">Multi-pass membrane protein</topology>
    </subcellularLocation>
</comment>
<reference evidence="8" key="1">
    <citation type="journal article" date="2020" name="mSystems">
        <title>Genome- and Community-Level Interaction Insights into Carbon Utilization and Element Cycling Functions of Hydrothermarchaeota in Hydrothermal Sediment.</title>
        <authorList>
            <person name="Zhou Z."/>
            <person name="Liu Y."/>
            <person name="Xu W."/>
            <person name="Pan J."/>
            <person name="Luo Z.H."/>
            <person name="Li M."/>
        </authorList>
    </citation>
    <scope>NUCLEOTIDE SEQUENCE [LARGE SCALE GENOMIC DNA]</scope>
    <source>
        <strain evidence="8">HyVt-96</strain>
    </source>
</reference>
<sequence length="301" mass="33105">MKTRTLKSDLLMLLAAFIWGSAFVAQRTGMNYIGPFTFNAVRFALGALVLTPLLFLLNRKKGIKSDFVFKRKKLIKSGFLAGSAIFMGITFQQIGLLYTTAGKAGFITGLYVIIVPIMGMFLNKKSTKGSWIGAVLALLGLYFLSITQKFAMSKGDVFELIGAFFWAAHVHLIDSFVNDLDPFNLAFMQFVTTSFLSLIMALIFEKIEFIQILNASLPLLYAGVLSSGVAYTIQVVAQKEVNPTHAAIILSLEAVFAVIAGRIILHEILSKREILGCLLMLSGMIVSQLYSKQNLTDTDIS</sequence>
<feature type="transmembrane region" description="Helical" evidence="6">
    <location>
        <begin position="245"/>
        <end position="265"/>
    </location>
</feature>
<dbReference type="InterPro" id="IPR037185">
    <property type="entry name" value="EmrE-like"/>
</dbReference>
<feature type="domain" description="EamA" evidence="7">
    <location>
        <begin position="154"/>
        <end position="286"/>
    </location>
</feature>
<evidence type="ECO:0000256" key="1">
    <source>
        <dbReference type="ARBA" id="ARBA00004651"/>
    </source>
</evidence>
<dbReference type="SUPFAM" id="SSF103481">
    <property type="entry name" value="Multidrug resistance efflux transporter EmrE"/>
    <property type="match status" value="2"/>
</dbReference>
<evidence type="ECO:0000256" key="2">
    <source>
        <dbReference type="ARBA" id="ARBA00022475"/>
    </source>
</evidence>
<name>A0A7V5HMI2_UNCW3</name>
<keyword evidence="3 6" id="KW-0812">Transmembrane</keyword>
<evidence type="ECO:0000313" key="8">
    <source>
        <dbReference type="EMBL" id="HHF52917.1"/>
    </source>
</evidence>
<keyword evidence="5 6" id="KW-0472">Membrane</keyword>
<dbReference type="Gene3D" id="1.10.3730.20">
    <property type="match status" value="1"/>
</dbReference>
<feature type="transmembrane region" description="Helical" evidence="6">
    <location>
        <begin position="104"/>
        <end position="122"/>
    </location>
</feature>
<dbReference type="InterPro" id="IPR051258">
    <property type="entry name" value="Diverse_Substrate_Transporter"/>
</dbReference>
<evidence type="ECO:0000256" key="4">
    <source>
        <dbReference type="ARBA" id="ARBA00022989"/>
    </source>
</evidence>
<protein>
    <submittedName>
        <fullName evidence="8">DMT family transporter</fullName>
    </submittedName>
</protein>
<dbReference type="EMBL" id="DRTX01000058">
    <property type="protein sequence ID" value="HHF52917.1"/>
    <property type="molecule type" value="Genomic_DNA"/>
</dbReference>
<organism evidence="8">
    <name type="scientific">candidate division WOR-3 bacterium</name>
    <dbReference type="NCBI Taxonomy" id="2052148"/>
    <lineage>
        <taxon>Bacteria</taxon>
        <taxon>Bacteria division WOR-3</taxon>
    </lineage>
</organism>
<gene>
    <name evidence="8" type="ORF">ENL43_00955</name>
</gene>
<feature type="transmembrane region" description="Helical" evidence="6">
    <location>
        <begin position="78"/>
        <end position="98"/>
    </location>
</feature>
<feature type="transmembrane region" description="Helical" evidence="6">
    <location>
        <begin position="185"/>
        <end position="204"/>
    </location>
</feature>
<dbReference type="PANTHER" id="PTHR42920">
    <property type="entry name" value="OS03G0707200 PROTEIN-RELATED"/>
    <property type="match status" value="1"/>
</dbReference>
<dbReference type="InterPro" id="IPR000620">
    <property type="entry name" value="EamA_dom"/>
</dbReference>
<keyword evidence="2" id="KW-1003">Cell membrane</keyword>
<feature type="transmembrane region" description="Helical" evidence="6">
    <location>
        <begin position="216"/>
        <end position="233"/>
    </location>
</feature>
<feature type="domain" description="EamA" evidence="7">
    <location>
        <begin position="7"/>
        <end position="145"/>
    </location>
</feature>
<dbReference type="AlphaFoldDB" id="A0A7V5HMI2"/>
<dbReference type="PANTHER" id="PTHR42920:SF5">
    <property type="entry name" value="EAMA DOMAIN-CONTAINING PROTEIN"/>
    <property type="match status" value="1"/>
</dbReference>
<evidence type="ECO:0000259" key="7">
    <source>
        <dbReference type="Pfam" id="PF00892"/>
    </source>
</evidence>
<comment type="caution">
    <text evidence="8">The sequence shown here is derived from an EMBL/GenBank/DDBJ whole genome shotgun (WGS) entry which is preliminary data.</text>
</comment>
<evidence type="ECO:0000256" key="6">
    <source>
        <dbReference type="SAM" id="Phobius"/>
    </source>
</evidence>
<feature type="transmembrane region" description="Helical" evidence="6">
    <location>
        <begin position="40"/>
        <end position="57"/>
    </location>
</feature>
<evidence type="ECO:0000256" key="5">
    <source>
        <dbReference type="ARBA" id="ARBA00023136"/>
    </source>
</evidence>
<feature type="transmembrane region" description="Helical" evidence="6">
    <location>
        <begin position="129"/>
        <end position="146"/>
    </location>
</feature>
<dbReference type="Pfam" id="PF00892">
    <property type="entry name" value="EamA"/>
    <property type="match status" value="2"/>
</dbReference>
<proteinExistence type="predicted"/>
<dbReference type="GO" id="GO:0005886">
    <property type="term" value="C:plasma membrane"/>
    <property type="evidence" value="ECO:0007669"/>
    <property type="project" value="UniProtKB-SubCell"/>
</dbReference>
<accession>A0A7V5HMI2</accession>